<gene>
    <name evidence="2" type="ORF">SAMN02745168_0261</name>
</gene>
<sequence>MILLLAVFAVIALSEVPTLIREKRWRELIAFSALYGLALFYASSLTLGAPPPSPIRLIMYFIKDVLHIGYTG</sequence>
<dbReference type="STRING" id="1122930.SAMN02745168_0261"/>
<proteinExistence type="predicted"/>
<name>A0A1W2CY49_9FIRM</name>
<evidence type="ECO:0000313" key="3">
    <source>
        <dbReference type="Proteomes" id="UP000192790"/>
    </source>
</evidence>
<organism evidence="2 3">
    <name type="scientific">Papillibacter cinnamivorans DSM 12816</name>
    <dbReference type="NCBI Taxonomy" id="1122930"/>
    <lineage>
        <taxon>Bacteria</taxon>
        <taxon>Bacillati</taxon>
        <taxon>Bacillota</taxon>
        <taxon>Clostridia</taxon>
        <taxon>Eubacteriales</taxon>
        <taxon>Oscillospiraceae</taxon>
        <taxon>Papillibacter</taxon>
    </lineage>
</organism>
<evidence type="ECO:0000256" key="1">
    <source>
        <dbReference type="SAM" id="Phobius"/>
    </source>
</evidence>
<protein>
    <submittedName>
        <fullName evidence="2">Uncharacterized protein</fullName>
    </submittedName>
</protein>
<keyword evidence="3" id="KW-1185">Reference proteome</keyword>
<accession>A0A1W2CY49</accession>
<keyword evidence="1" id="KW-0472">Membrane</keyword>
<reference evidence="2 3" key="1">
    <citation type="submission" date="2017-04" db="EMBL/GenBank/DDBJ databases">
        <authorList>
            <person name="Afonso C.L."/>
            <person name="Miller P.J."/>
            <person name="Scott M.A."/>
            <person name="Spackman E."/>
            <person name="Goraichik I."/>
            <person name="Dimitrov K.M."/>
            <person name="Suarez D.L."/>
            <person name="Swayne D.E."/>
        </authorList>
    </citation>
    <scope>NUCLEOTIDE SEQUENCE [LARGE SCALE GENOMIC DNA]</scope>
    <source>
        <strain evidence="2 3">DSM 12816</strain>
    </source>
</reference>
<dbReference type="Proteomes" id="UP000192790">
    <property type="component" value="Unassembled WGS sequence"/>
</dbReference>
<dbReference type="AlphaFoldDB" id="A0A1W2CY49"/>
<keyword evidence="1" id="KW-0812">Transmembrane</keyword>
<evidence type="ECO:0000313" key="2">
    <source>
        <dbReference type="EMBL" id="SMC90090.1"/>
    </source>
</evidence>
<dbReference type="EMBL" id="FWXW01000014">
    <property type="protein sequence ID" value="SMC90090.1"/>
    <property type="molecule type" value="Genomic_DNA"/>
</dbReference>
<feature type="transmembrane region" description="Helical" evidence="1">
    <location>
        <begin position="28"/>
        <end position="49"/>
    </location>
</feature>
<keyword evidence="1" id="KW-1133">Transmembrane helix</keyword>